<reference evidence="1" key="1">
    <citation type="journal article" date="2021" name="bioRxiv">
        <title>Whole Genome Assembly and Annotation of Northern Wild Rice, Zizania palustris L., Supports a Whole Genome Duplication in the Zizania Genus.</title>
        <authorList>
            <person name="Haas M."/>
            <person name="Kono T."/>
            <person name="Macchietto M."/>
            <person name="Millas R."/>
            <person name="McGilp L."/>
            <person name="Shao M."/>
            <person name="Duquette J."/>
            <person name="Hirsch C.N."/>
            <person name="Kimball J."/>
        </authorList>
    </citation>
    <scope>NUCLEOTIDE SEQUENCE</scope>
    <source>
        <tissue evidence="1">Fresh leaf tissue</tissue>
    </source>
</reference>
<dbReference type="Proteomes" id="UP000729402">
    <property type="component" value="Unassembled WGS sequence"/>
</dbReference>
<organism evidence="1 2">
    <name type="scientific">Zizania palustris</name>
    <name type="common">Northern wild rice</name>
    <dbReference type="NCBI Taxonomy" id="103762"/>
    <lineage>
        <taxon>Eukaryota</taxon>
        <taxon>Viridiplantae</taxon>
        <taxon>Streptophyta</taxon>
        <taxon>Embryophyta</taxon>
        <taxon>Tracheophyta</taxon>
        <taxon>Spermatophyta</taxon>
        <taxon>Magnoliopsida</taxon>
        <taxon>Liliopsida</taxon>
        <taxon>Poales</taxon>
        <taxon>Poaceae</taxon>
        <taxon>BOP clade</taxon>
        <taxon>Oryzoideae</taxon>
        <taxon>Oryzeae</taxon>
        <taxon>Zizaniinae</taxon>
        <taxon>Zizania</taxon>
    </lineage>
</organism>
<dbReference type="EMBL" id="JAAALK010000080">
    <property type="protein sequence ID" value="KAG8094150.1"/>
    <property type="molecule type" value="Genomic_DNA"/>
</dbReference>
<dbReference type="AlphaFoldDB" id="A0A8J6BVH0"/>
<reference evidence="1" key="2">
    <citation type="submission" date="2021-02" db="EMBL/GenBank/DDBJ databases">
        <authorList>
            <person name="Kimball J.A."/>
            <person name="Haas M.W."/>
            <person name="Macchietto M."/>
            <person name="Kono T."/>
            <person name="Duquette J."/>
            <person name="Shao M."/>
        </authorList>
    </citation>
    <scope>NUCLEOTIDE SEQUENCE</scope>
    <source>
        <tissue evidence="1">Fresh leaf tissue</tissue>
    </source>
</reference>
<sequence length="164" mass="17519">MPVVQIVDLTGHWLLGDAKGKKRIILVCCTDLAPLPCICSCLTGTKAVSGAMLMFHDVKAVEYLEMSLTTSNKGFMWSGSKAQTTLPLSKPSFLFRTVRATIAAASSPAPPRSHWSTIFFAVAAASPVVVACHGLLPPRRHTPRVISTVFFLAIAAPTRCAVPV</sequence>
<name>A0A8J6BVH0_ZIZPA</name>
<proteinExistence type="predicted"/>
<comment type="caution">
    <text evidence="1">The sequence shown here is derived from an EMBL/GenBank/DDBJ whole genome shotgun (WGS) entry which is preliminary data.</text>
</comment>
<evidence type="ECO:0000313" key="2">
    <source>
        <dbReference type="Proteomes" id="UP000729402"/>
    </source>
</evidence>
<evidence type="ECO:0000313" key="1">
    <source>
        <dbReference type="EMBL" id="KAG8094150.1"/>
    </source>
</evidence>
<protein>
    <submittedName>
        <fullName evidence="1">Uncharacterized protein</fullName>
    </submittedName>
</protein>
<gene>
    <name evidence="1" type="ORF">GUJ93_ZPchr0012g20383</name>
</gene>
<keyword evidence="2" id="KW-1185">Reference proteome</keyword>
<accession>A0A8J6BVH0</accession>